<evidence type="ECO:0000313" key="1">
    <source>
        <dbReference type="EMBL" id="MBE6058846.1"/>
    </source>
</evidence>
<accession>A0A927W672</accession>
<dbReference type="Gene3D" id="2.130.10.10">
    <property type="entry name" value="YVTN repeat-like/Quinoprotein amine dehydrogenase"/>
    <property type="match status" value="2"/>
</dbReference>
<dbReference type="AlphaFoldDB" id="A0A927W672"/>
<name>A0A927W672_9CLOT</name>
<dbReference type="InterPro" id="IPR015943">
    <property type="entry name" value="WD40/YVTN_repeat-like_dom_sf"/>
</dbReference>
<dbReference type="PANTHER" id="PTHR47197:SF3">
    <property type="entry name" value="DIHYDRO-HEME D1 DEHYDROGENASE"/>
    <property type="match status" value="1"/>
</dbReference>
<dbReference type="SUPFAM" id="SSF51004">
    <property type="entry name" value="C-terminal (heme d1) domain of cytochrome cd1-nitrite reductase"/>
    <property type="match status" value="1"/>
</dbReference>
<sequence>MFNKREKNIYYVSHLGTETVSIIDGDNYSIIKEIEIGPRPLNIIVDEKNNIYIASDRNNKVTLVEDLYDSSKIWEIANNGNIKVDSIAQKIYASDTEEVCIYSLRTGEKLGCIKGFIAAESLELDKEKKKLFVLDIFQNEIKVYDTSNFQLIKVYKDVGTAPIYMIIGEDENYIYISNKGISKGSCKGNVSLLNLKNGDVSYIDFPKGSSISYLVQAGLLLYVANNGLRRIEVVDILKKECIATVKTTLPELQRIKLSPDKKTLFVTSKSNDGKGVFERINISDNSILDSFTFTHNNSIPYDIGIVTQNKFEVEEKSFAFTGLEDKGKQDSTTAILAKKVLSTYQEKIIFSQVTIETSSKDDTVITIEDIIFKKCEVMNETKNRKIIDNEKKYSILQYDFYIPYYIECIDERDQKYIFEGKLKGTQKATLYIPSDAEQKGMEFVINSFAKLISTPVFINKSLKFDVSVLISTKVIVEEIVFIPFYKDCESFGGGGKND</sequence>
<dbReference type="InterPro" id="IPR011048">
    <property type="entry name" value="Haem_d1_sf"/>
</dbReference>
<gene>
    <name evidence="1" type="ORF">E7215_01535</name>
</gene>
<dbReference type="EMBL" id="SVCM01000018">
    <property type="protein sequence ID" value="MBE6058846.1"/>
    <property type="molecule type" value="Genomic_DNA"/>
</dbReference>
<evidence type="ECO:0000313" key="2">
    <source>
        <dbReference type="Proteomes" id="UP000768462"/>
    </source>
</evidence>
<proteinExistence type="predicted"/>
<reference evidence="1" key="1">
    <citation type="submission" date="2019-04" db="EMBL/GenBank/DDBJ databases">
        <title>Evolution of Biomass-Degrading Anaerobic Consortia Revealed by Metagenomics.</title>
        <authorList>
            <person name="Peng X."/>
        </authorList>
    </citation>
    <scope>NUCLEOTIDE SEQUENCE</scope>
    <source>
        <strain evidence="1">SIG254</strain>
    </source>
</reference>
<comment type="caution">
    <text evidence="1">The sequence shown here is derived from an EMBL/GenBank/DDBJ whole genome shotgun (WGS) entry which is preliminary data.</text>
</comment>
<dbReference type="PANTHER" id="PTHR47197">
    <property type="entry name" value="PROTEIN NIRF"/>
    <property type="match status" value="1"/>
</dbReference>
<protein>
    <submittedName>
        <fullName evidence="1">Uncharacterized protein</fullName>
    </submittedName>
</protein>
<dbReference type="InterPro" id="IPR051200">
    <property type="entry name" value="Host-pathogen_enzymatic-act"/>
</dbReference>
<organism evidence="1 2">
    <name type="scientific">Clostridium sulfidigenes</name>
    <dbReference type="NCBI Taxonomy" id="318464"/>
    <lineage>
        <taxon>Bacteria</taxon>
        <taxon>Bacillati</taxon>
        <taxon>Bacillota</taxon>
        <taxon>Clostridia</taxon>
        <taxon>Eubacteriales</taxon>
        <taxon>Clostridiaceae</taxon>
        <taxon>Clostridium</taxon>
    </lineage>
</organism>
<dbReference type="Proteomes" id="UP000768462">
    <property type="component" value="Unassembled WGS sequence"/>
</dbReference>